<dbReference type="Proteomes" id="UP001221142">
    <property type="component" value="Unassembled WGS sequence"/>
</dbReference>
<dbReference type="Pfam" id="PF20151">
    <property type="entry name" value="DUF6533"/>
    <property type="match status" value="1"/>
</dbReference>
<feature type="domain" description="DUF6533" evidence="2">
    <location>
        <begin position="28"/>
        <end position="73"/>
    </location>
</feature>
<keyword evidence="4" id="KW-1185">Reference proteome</keyword>
<sequence length="106" mass="11880">MSTISPAAAAAQEAALLQLIKDSQTTNYLAAGGLTLLIIEHISTFNKELEYVWKGPLSLWSVLYVWTRYFTLICLVMDVSFMFRPMKNSQMPTIHSGTATICMNMK</sequence>
<evidence type="ECO:0000313" key="4">
    <source>
        <dbReference type="Proteomes" id="UP001221142"/>
    </source>
</evidence>
<keyword evidence="1" id="KW-0472">Membrane</keyword>
<evidence type="ECO:0000259" key="2">
    <source>
        <dbReference type="Pfam" id="PF20151"/>
    </source>
</evidence>
<keyword evidence="1" id="KW-0812">Transmembrane</keyword>
<gene>
    <name evidence="3" type="ORF">FB45DRAFT_4156</name>
</gene>
<keyword evidence="1" id="KW-1133">Transmembrane helix</keyword>
<dbReference type="AlphaFoldDB" id="A0AAD7CIB9"/>
<accession>A0AAD7CIB9</accession>
<protein>
    <recommendedName>
        <fullName evidence="2">DUF6533 domain-containing protein</fullName>
    </recommendedName>
</protein>
<evidence type="ECO:0000256" key="1">
    <source>
        <dbReference type="SAM" id="Phobius"/>
    </source>
</evidence>
<comment type="caution">
    <text evidence="3">The sequence shown here is derived from an EMBL/GenBank/DDBJ whole genome shotgun (WGS) entry which is preliminary data.</text>
</comment>
<feature type="transmembrane region" description="Helical" evidence="1">
    <location>
        <begin position="63"/>
        <end position="83"/>
    </location>
</feature>
<dbReference type="EMBL" id="JARKIF010000001">
    <property type="protein sequence ID" value="KAJ7649825.1"/>
    <property type="molecule type" value="Genomic_DNA"/>
</dbReference>
<proteinExistence type="predicted"/>
<name>A0AAD7CIB9_9AGAR</name>
<evidence type="ECO:0000313" key="3">
    <source>
        <dbReference type="EMBL" id="KAJ7649825.1"/>
    </source>
</evidence>
<organism evidence="3 4">
    <name type="scientific">Roridomyces roridus</name>
    <dbReference type="NCBI Taxonomy" id="1738132"/>
    <lineage>
        <taxon>Eukaryota</taxon>
        <taxon>Fungi</taxon>
        <taxon>Dikarya</taxon>
        <taxon>Basidiomycota</taxon>
        <taxon>Agaricomycotina</taxon>
        <taxon>Agaricomycetes</taxon>
        <taxon>Agaricomycetidae</taxon>
        <taxon>Agaricales</taxon>
        <taxon>Marasmiineae</taxon>
        <taxon>Mycenaceae</taxon>
        <taxon>Roridomyces</taxon>
    </lineage>
</organism>
<dbReference type="InterPro" id="IPR045340">
    <property type="entry name" value="DUF6533"/>
</dbReference>
<reference evidence="3" key="1">
    <citation type="submission" date="2023-03" db="EMBL/GenBank/DDBJ databases">
        <title>Massive genome expansion in bonnet fungi (Mycena s.s.) driven by repeated elements and novel gene families across ecological guilds.</title>
        <authorList>
            <consortium name="Lawrence Berkeley National Laboratory"/>
            <person name="Harder C.B."/>
            <person name="Miyauchi S."/>
            <person name="Viragh M."/>
            <person name="Kuo A."/>
            <person name="Thoen E."/>
            <person name="Andreopoulos B."/>
            <person name="Lu D."/>
            <person name="Skrede I."/>
            <person name="Drula E."/>
            <person name="Henrissat B."/>
            <person name="Morin E."/>
            <person name="Kohler A."/>
            <person name="Barry K."/>
            <person name="LaButti K."/>
            <person name="Morin E."/>
            <person name="Salamov A."/>
            <person name="Lipzen A."/>
            <person name="Mereny Z."/>
            <person name="Hegedus B."/>
            <person name="Baldrian P."/>
            <person name="Stursova M."/>
            <person name="Weitz H."/>
            <person name="Taylor A."/>
            <person name="Grigoriev I.V."/>
            <person name="Nagy L.G."/>
            <person name="Martin F."/>
            <person name="Kauserud H."/>
        </authorList>
    </citation>
    <scope>NUCLEOTIDE SEQUENCE</scope>
    <source>
        <strain evidence="3">9284</strain>
    </source>
</reference>